<evidence type="ECO:0000313" key="9">
    <source>
        <dbReference type="EMBL" id="RDY71421.1"/>
    </source>
</evidence>
<feature type="transmembrane region" description="Helical" evidence="7">
    <location>
        <begin position="31"/>
        <end position="48"/>
    </location>
</feature>
<evidence type="ECO:0000256" key="1">
    <source>
        <dbReference type="ARBA" id="ARBA00004651"/>
    </source>
</evidence>
<comment type="caution">
    <text evidence="9">The sequence shown here is derived from an EMBL/GenBank/DDBJ whole genome shotgun (WGS) entry which is preliminary data.</text>
</comment>
<feature type="domain" description="YetF C-terminal" evidence="8">
    <location>
        <begin position="78"/>
        <end position="150"/>
    </location>
</feature>
<keyword evidence="5 7" id="KW-1133">Transmembrane helix</keyword>
<feature type="transmembrane region" description="Helical" evidence="7">
    <location>
        <begin position="54"/>
        <end position="74"/>
    </location>
</feature>
<dbReference type="AlphaFoldDB" id="A0A3D8VQB5"/>
<evidence type="ECO:0000256" key="2">
    <source>
        <dbReference type="ARBA" id="ARBA00006448"/>
    </source>
</evidence>
<name>A0A3D8VQB5_9BACI</name>
<dbReference type="Pfam" id="PF04239">
    <property type="entry name" value="DUF421"/>
    <property type="match status" value="1"/>
</dbReference>
<keyword evidence="4 7" id="KW-0812">Transmembrane</keyword>
<keyword evidence="6 7" id="KW-0472">Membrane</keyword>
<evidence type="ECO:0000313" key="10">
    <source>
        <dbReference type="Proteomes" id="UP000257032"/>
    </source>
</evidence>
<feature type="transmembrane region" description="Helical" evidence="7">
    <location>
        <begin position="6"/>
        <end position="24"/>
    </location>
</feature>
<evidence type="ECO:0000256" key="3">
    <source>
        <dbReference type="ARBA" id="ARBA00022475"/>
    </source>
</evidence>
<evidence type="ECO:0000259" key="8">
    <source>
        <dbReference type="Pfam" id="PF04239"/>
    </source>
</evidence>
<keyword evidence="3" id="KW-1003">Cell membrane</keyword>
<reference evidence="9 10" key="1">
    <citation type="submission" date="2018-08" db="EMBL/GenBank/DDBJ databases">
        <title>Genome sequence of strict halophilic Halobacillus trueperi SS1 isolated from Lunsu, a salty water body of North West Himalayas.</title>
        <authorList>
            <person name="Gupta S."/>
            <person name="Sharma P."/>
            <person name="Dev K."/>
            <person name="Baumler D."/>
            <person name="Sourirajan A."/>
        </authorList>
    </citation>
    <scope>NUCLEOTIDE SEQUENCE [LARGE SCALE GENOMIC DNA]</scope>
    <source>
        <strain evidence="9 10">SS1</strain>
    </source>
</reference>
<accession>A0A3D8VQB5</accession>
<evidence type="ECO:0000256" key="5">
    <source>
        <dbReference type="ARBA" id="ARBA00022989"/>
    </source>
</evidence>
<dbReference type="EMBL" id="QTLC01000030">
    <property type="protein sequence ID" value="RDY71421.1"/>
    <property type="molecule type" value="Genomic_DNA"/>
</dbReference>
<proteinExistence type="inferred from homology"/>
<dbReference type="Proteomes" id="UP000257032">
    <property type="component" value="Unassembled WGS sequence"/>
</dbReference>
<dbReference type="Gene3D" id="3.30.240.20">
    <property type="entry name" value="bsu07140 like domains"/>
    <property type="match status" value="1"/>
</dbReference>
<evidence type="ECO:0000256" key="6">
    <source>
        <dbReference type="ARBA" id="ARBA00023136"/>
    </source>
</evidence>
<comment type="similarity">
    <text evidence="2">Belongs to the UPF0702 family.</text>
</comment>
<evidence type="ECO:0000256" key="4">
    <source>
        <dbReference type="ARBA" id="ARBA00022692"/>
    </source>
</evidence>
<dbReference type="GO" id="GO:0005886">
    <property type="term" value="C:plasma membrane"/>
    <property type="evidence" value="ECO:0007669"/>
    <property type="project" value="UniProtKB-SubCell"/>
</dbReference>
<dbReference type="PANTHER" id="PTHR34582">
    <property type="entry name" value="UPF0702 TRANSMEMBRANE PROTEIN YCAP"/>
    <property type="match status" value="1"/>
</dbReference>
<organism evidence="9 10">
    <name type="scientific">Halobacillus trueperi</name>
    <dbReference type="NCBI Taxonomy" id="156205"/>
    <lineage>
        <taxon>Bacteria</taxon>
        <taxon>Bacillati</taxon>
        <taxon>Bacillota</taxon>
        <taxon>Bacilli</taxon>
        <taxon>Bacillales</taxon>
        <taxon>Bacillaceae</taxon>
        <taxon>Halobacillus</taxon>
    </lineage>
</organism>
<dbReference type="InterPro" id="IPR007353">
    <property type="entry name" value="DUF421"/>
</dbReference>
<evidence type="ECO:0000256" key="7">
    <source>
        <dbReference type="SAM" id="Phobius"/>
    </source>
</evidence>
<protein>
    <submittedName>
        <fullName evidence="9">DUF421 domain-containing protein</fullName>
    </submittedName>
</protein>
<dbReference type="PANTHER" id="PTHR34582:SF2">
    <property type="entry name" value="UPF0702 TRANSMEMBRANE PROTEIN YDFR"/>
    <property type="match status" value="1"/>
</dbReference>
<gene>
    <name evidence="9" type="ORF">DXT76_07495</name>
</gene>
<sequence>MMMDWIWKAVLIIIVGTIILRIAGRKSISQMTLSQTVIMIAIGSLLIQPVAGKSIWVTFGVGGVLVLTLMVMEFSQVKFDFMERFLTGRSVSIIENGQLNEKNIKKLRFTVDQLEMKLRQSNITSIDALKSATLEPNGQVGYELKEHKRPATKQDIDDLYQQILSLKQMLNPDQATQIPTAKPPAEDLFKEVETKQHHQVHPDRLN</sequence>
<dbReference type="InterPro" id="IPR023090">
    <property type="entry name" value="UPF0702_alpha/beta_dom_sf"/>
</dbReference>
<comment type="subcellular location">
    <subcellularLocation>
        <location evidence="1">Cell membrane</location>
        <topology evidence="1">Multi-pass membrane protein</topology>
    </subcellularLocation>
</comment>